<organism evidence="1 2">
    <name type="scientific">Flavobacterium myungsuense</name>
    <dbReference type="NCBI Taxonomy" id="651823"/>
    <lineage>
        <taxon>Bacteria</taxon>
        <taxon>Pseudomonadati</taxon>
        <taxon>Bacteroidota</taxon>
        <taxon>Flavobacteriia</taxon>
        <taxon>Flavobacteriales</taxon>
        <taxon>Flavobacteriaceae</taxon>
        <taxon>Flavobacterium</taxon>
    </lineage>
</organism>
<protein>
    <recommendedName>
        <fullName evidence="3">IPExxxVDY family protein</fullName>
    </recommendedName>
</protein>
<dbReference type="EMBL" id="JBHTIZ010000007">
    <property type="protein sequence ID" value="MFD0983441.1"/>
    <property type="molecule type" value="Genomic_DNA"/>
</dbReference>
<keyword evidence="2" id="KW-1185">Reference proteome</keyword>
<evidence type="ECO:0000313" key="2">
    <source>
        <dbReference type="Proteomes" id="UP001597051"/>
    </source>
</evidence>
<reference evidence="2" key="1">
    <citation type="journal article" date="2019" name="Int. J. Syst. Evol. Microbiol.">
        <title>The Global Catalogue of Microorganisms (GCM) 10K type strain sequencing project: providing services to taxonomists for standard genome sequencing and annotation.</title>
        <authorList>
            <consortium name="The Broad Institute Genomics Platform"/>
            <consortium name="The Broad Institute Genome Sequencing Center for Infectious Disease"/>
            <person name="Wu L."/>
            <person name="Ma J."/>
        </authorList>
    </citation>
    <scope>NUCLEOTIDE SEQUENCE [LARGE SCALE GENOMIC DNA]</scope>
    <source>
        <strain evidence="2">CECT 7649</strain>
    </source>
</reference>
<name>A0ABW3IZR3_9FLAO</name>
<dbReference type="Proteomes" id="UP001597051">
    <property type="component" value="Unassembled WGS sequence"/>
</dbReference>
<gene>
    <name evidence="1" type="ORF">ACFQ0S_03020</name>
</gene>
<sequence>MKKQIFVYDKDMCFNYLLKKSYSDHFEIESYTTRKKIIPDSNNNYAAAFFTINTLEDFHFFLNSSELFKNLYVITSVRLFEFQISSMMSNNIVIFDFNDDVKKNIIRELDFQLKLKKLL</sequence>
<accession>A0ABW3IZR3</accession>
<dbReference type="RefSeq" id="WP_379753736.1">
    <property type="nucleotide sequence ID" value="NZ_JBHSYB010000008.1"/>
</dbReference>
<evidence type="ECO:0000313" key="1">
    <source>
        <dbReference type="EMBL" id="MFD0983441.1"/>
    </source>
</evidence>
<evidence type="ECO:0008006" key="3">
    <source>
        <dbReference type="Google" id="ProtNLM"/>
    </source>
</evidence>
<proteinExistence type="predicted"/>
<comment type="caution">
    <text evidence="1">The sequence shown here is derived from an EMBL/GenBank/DDBJ whole genome shotgun (WGS) entry which is preliminary data.</text>
</comment>